<dbReference type="STRING" id="6184.A0A430QDZ3"/>
<proteinExistence type="predicted"/>
<dbReference type="Proteomes" id="UP000290809">
    <property type="component" value="Unassembled WGS sequence"/>
</dbReference>
<dbReference type="InterPro" id="IPR057461">
    <property type="entry name" value="CAYP2_PH"/>
</dbReference>
<accession>A0A430QDZ3</accession>
<keyword evidence="3" id="KW-1185">Reference proteome</keyword>
<dbReference type="Gene3D" id="1.10.238.10">
    <property type="entry name" value="EF-hand"/>
    <property type="match status" value="1"/>
</dbReference>
<comment type="caution">
    <text evidence="2">The sequence shown here is derived from an EMBL/GenBank/DDBJ whole genome shotgun (WGS) entry which is preliminary data.</text>
</comment>
<reference evidence="2 3" key="1">
    <citation type="journal article" date="2019" name="PLoS Pathog.">
        <title>Genome sequence of the bovine parasite Schistosoma bovis Tanzania.</title>
        <authorList>
            <person name="Oey H."/>
            <person name="Zakrzewski M."/>
            <person name="Gobert G."/>
            <person name="Gravermann K."/>
            <person name="Stoye J."/>
            <person name="Jones M."/>
            <person name="Mcmanus D."/>
            <person name="Krause L."/>
        </authorList>
    </citation>
    <scope>NUCLEOTIDE SEQUENCE [LARGE SCALE GENOMIC DNA]</scope>
    <source>
        <strain evidence="2 3">TAN1997</strain>
    </source>
</reference>
<dbReference type="AlphaFoldDB" id="A0A430QDZ3"/>
<protein>
    <recommendedName>
        <fullName evidence="1">Calcyphosin-2 PH domain-containing protein</fullName>
    </recommendedName>
</protein>
<evidence type="ECO:0000313" key="3">
    <source>
        <dbReference type="Proteomes" id="UP000290809"/>
    </source>
</evidence>
<dbReference type="SUPFAM" id="SSF47473">
    <property type="entry name" value="EF-hand"/>
    <property type="match status" value="1"/>
</dbReference>
<organism evidence="2 3">
    <name type="scientific">Schistosoma bovis</name>
    <name type="common">Blood fluke</name>
    <dbReference type="NCBI Taxonomy" id="6184"/>
    <lineage>
        <taxon>Eukaryota</taxon>
        <taxon>Metazoa</taxon>
        <taxon>Spiralia</taxon>
        <taxon>Lophotrochozoa</taxon>
        <taxon>Platyhelminthes</taxon>
        <taxon>Trematoda</taxon>
        <taxon>Digenea</taxon>
        <taxon>Strigeidida</taxon>
        <taxon>Schistosomatoidea</taxon>
        <taxon>Schistosomatidae</taxon>
        <taxon>Schistosoma</taxon>
    </lineage>
</organism>
<evidence type="ECO:0000313" key="2">
    <source>
        <dbReference type="EMBL" id="RTG85894.1"/>
    </source>
</evidence>
<feature type="domain" description="Calcyphosin-2 PH" evidence="1">
    <location>
        <begin position="215"/>
        <end position="384"/>
    </location>
</feature>
<sequence>MTVIMSITQHDLSNQSLHSEVLNYTMREGETASTRYVVEIGYRQSVPSLCLDNCPSSEDEPLYTVAKGGEYSARSDSTISWGTESSENSSRNLSIRPAVYPPWATHLPLTSFNNTESREVVRTSEDNDEDLSSSCGDITQRMCSDLEKLWRKESACKAPECENTTPRNQTSRSFSSMVTPKQLIDYSIRQAPGLSRPSNQYLDHLKIINDVQTNFKNRIWFTARLLVFNMDDISNEKQFRQTSDMDWTNSLSSFALRKFIGIAFPNDSTWALYEDHKIGVSSKPLPFLRRSLYHCVWGARNGQVYLPEIDFFPGAILFIRYSDNHNPPNPLKQFLHHTGNILRILITGVDRLSKLNAIESELSRQKVPKEQWFSVMAKLHVARLLIRPRYMMELFKLQCLWRQELRKRNSPIEAYLNLHLYYRNYIKSNKQLMGDTTTKNNNNLSKEDELNIKKQLIRKIFEDGLIWFRLSGLDKTENLDLLWNALEAHSGFNGIMHFADYISLVFGELPEFHRTLVKKVFLKMDPNRLGHIQLLDIKRFFNTPKWAVNQLGTNIAHSLPDVLKIFEKFVHVQKRLEYTEFEVYYQAVSITLGECPVDQLRSDAAYMDLCSLLPSSECAQNYFLGENINDSCDTFIKLIQDTWCI</sequence>
<dbReference type="EMBL" id="QMKO01001890">
    <property type="protein sequence ID" value="RTG85894.1"/>
    <property type="molecule type" value="Genomic_DNA"/>
</dbReference>
<dbReference type="Pfam" id="PF25348">
    <property type="entry name" value="PH_CAYP2"/>
    <property type="match status" value="1"/>
</dbReference>
<gene>
    <name evidence="2" type="ORF">DC041_0007990</name>
</gene>
<evidence type="ECO:0000259" key="1">
    <source>
        <dbReference type="Pfam" id="PF25348"/>
    </source>
</evidence>
<dbReference type="InterPro" id="IPR011992">
    <property type="entry name" value="EF-hand-dom_pair"/>
</dbReference>
<name>A0A430QDZ3_SCHBO</name>